<dbReference type="PROSITE" id="PS50002">
    <property type="entry name" value="SH3"/>
    <property type="match status" value="2"/>
</dbReference>
<dbReference type="SMART" id="SM00252">
    <property type="entry name" value="SH2"/>
    <property type="match status" value="1"/>
</dbReference>
<feature type="domain" description="SH3" evidence="13">
    <location>
        <begin position="800"/>
        <end position="863"/>
    </location>
</feature>
<feature type="domain" description="Calponin-homology (CH)" evidence="16">
    <location>
        <begin position="3"/>
        <end position="122"/>
    </location>
</feature>
<dbReference type="InterPro" id="IPR036872">
    <property type="entry name" value="CH_dom_sf"/>
</dbReference>
<dbReference type="Pfam" id="PF00307">
    <property type="entry name" value="CH"/>
    <property type="match status" value="1"/>
</dbReference>
<dbReference type="PRINTS" id="PR00452">
    <property type="entry name" value="SH3DOMAIN"/>
</dbReference>
<evidence type="ECO:0000313" key="18">
    <source>
        <dbReference type="Proteomes" id="UP000694888"/>
    </source>
</evidence>
<dbReference type="CDD" id="cd00160">
    <property type="entry name" value="RhoGEF"/>
    <property type="match status" value="1"/>
</dbReference>
<dbReference type="InterPro" id="IPR055251">
    <property type="entry name" value="SOS1_NGEF_PH"/>
</dbReference>
<dbReference type="InterPro" id="IPR001715">
    <property type="entry name" value="CH_dom"/>
</dbReference>
<dbReference type="SUPFAM" id="SSF50044">
    <property type="entry name" value="SH3-domain"/>
    <property type="match status" value="2"/>
</dbReference>
<dbReference type="Gene3D" id="2.30.29.30">
    <property type="entry name" value="Pleckstrin-homology domain (PH domain)/Phosphotyrosine-binding domain (PTB)"/>
    <property type="match status" value="1"/>
</dbReference>
<dbReference type="InterPro" id="IPR001849">
    <property type="entry name" value="PH_domain"/>
</dbReference>
<dbReference type="InterPro" id="IPR036028">
    <property type="entry name" value="SH3-like_dom_sf"/>
</dbReference>
<accession>A0ABM0ZUU9</accession>
<dbReference type="GeneID" id="101850465"/>
<keyword evidence="18" id="KW-1185">Reference proteome</keyword>
<evidence type="ECO:0000256" key="6">
    <source>
        <dbReference type="ARBA" id="ARBA00022771"/>
    </source>
</evidence>
<keyword evidence="5" id="KW-0677">Repeat</keyword>
<dbReference type="PROSITE" id="PS50010">
    <property type="entry name" value="DH_2"/>
    <property type="match status" value="1"/>
</dbReference>
<dbReference type="PANTHER" id="PTHR45818:SF3">
    <property type="entry name" value="PROTEIN VAV"/>
    <property type="match status" value="1"/>
</dbReference>
<dbReference type="InterPro" id="IPR037832">
    <property type="entry name" value="PH_Vav"/>
</dbReference>
<proteinExistence type="predicted"/>
<dbReference type="PROSITE" id="PS50001">
    <property type="entry name" value="SH2"/>
    <property type="match status" value="1"/>
</dbReference>
<dbReference type="RefSeq" id="XP_012934911.1">
    <property type="nucleotide sequence ID" value="XM_013079457.2"/>
</dbReference>
<evidence type="ECO:0000256" key="3">
    <source>
        <dbReference type="ARBA" id="ARBA00022658"/>
    </source>
</evidence>
<dbReference type="InterPro" id="IPR035899">
    <property type="entry name" value="DBL_dom_sf"/>
</dbReference>
<evidence type="ECO:0000256" key="5">
    <source>
        <dbReference type="ARBA" id="ARBA00022737"/>
    </source>
</evidence>
<keyword evidence="6" id="KW-0863">Zinc-finger</keyword>
<keyword evidence="7" id="KW-0862">Zinc</keyword>
<evidence type="ECO:0000256" key="1">
    <source>
        <dbReference type="ARBA" id="ARBA00022443"/>
    </source>
</evidence>
<dbReference type="CDD" id="cd01223">
    <property type="entry name" value="PH_Vav"/>
    <property type="match status" value="1"/>
</dbReference>
<dbReference type="PROSITE" id="PS50021">
    <property type="entry name" value="CH"/>
    <property type="match status" value="1"/>
</dbReference>
<dbReference type="SUPFAM" id="SSF55550">
    <property type="entry name" value="SH2 domain"/>
    <property type="match status" value="1"/>
</dbReference>
<evidence type="ECO:0000256" key="11">
    <source>
        <dbReference type="SAM" id="MobiDB-lite"/>
    </source>
</evidence>
<evidence type="ECO:0000256" key="2">
    <source>
        <dbReference type="ARBA" id="ARBA00022553"/>
    </source>
</evidence>
<evidence type="ECO:0000256" key="8">
    <source>
        <dbReference type="ARBA" id="ARBA00022999"/>
    </source>
</evidence>
<keyword evidence="1 10" id="KW-0728">SH3 domain</keyword>
<keyword evidence="2" id="KW-0597">Phosphoprotein</keyword>
<dbReference type="PANTHER" id="PTHR45818">
    <property type="entry name" value="PROTEIN VAV"/>
    <property type="match status" value="1"/>
</dbReference>
<feature type="domain" description="SH2" evidence="12">
    <location>
        <begin position="696"/>
        <end position="792"/>
    </location>
</feature>
<dbReference type="Gene3D" id="2.30.30.40">
    <property type="entry name" value="SH3 Domains"/>
    <property type="match status" value="2"/>
</dbReference>
<dbReference type="Gene3D" id="3.30.505.10">
    <property type="entry name" value="SH2 domain"/>
    <property type="match status" value="1"/>
</dbReference>
<dbReference type="Pfam" id="PF07653">
    <property type="entry name" value="SH3_2"/>
    <property type="match status" value="1"/>
</dbReference>
<dbReference type="PROSITE" id="PS50081">
    <property type="entry name" value="ZF_DAG_PE_2"/>
    <property type="match status" value="1"/>
</dbReference>
<keyword evidence="8 9" id="KW-0727">SH2 domain</keyword>
<sequence length="865" mass="99354">MAADEWRNCVEWLVRCQILPVDHKATRLDATAFELAQALRDGVLLCHLLNTLRPGCIDMKDFSSRPQMSQFLCMKNIRTFLQTCTTTFGLDNRDLFKPNDLFDVKDFRRVLDTLSKLSKSELAQKKFSGFPPESGPQVNDFEEAQEDIYGNLQALAVENDLEDQEDIYDTVYQEDDDKIYDDLLGLKRESFATAEPHTKRDYCIKELLDTEHNYKEVLSMIVNCFMKPLQNILPSAERDVIFAYVEDLLEIHTDLYDKLHRSVVYGHPRLSDIFIQFKSRLLIYGDFCSNLTKAQDRIDKVCFVEQIRQTIQECERKANEGKFRLRDLLHVPMQRVLKYHLLLKELIKTTDKSNHEREGLEQALEAMLDLSLYVNELKRDHEGLQVIEEIQNSINDLKMPANTSLKDYGRFQKDGELKVLSHMDTRPRNRHIFLFDRVMLMCKAKGDTYSFKDAILLGEYKIDDSPVGADKKPEKWSYPFLMVKQDKSNAFSFFAKTGDQRDKWKDSVALALDNSNPAAGRNFIMHTFDKPRECDVCGKLLRGMFYQGYLCADSQKAVHKECIGKPFQTSPPRRPPRTDKPQHVVTKARAEKGYRGNPSPPSRLKPPLYFAKDDVLEVLVKTDENWWKGRFRGEEGHFPASYVTERKGNLQRKDSYLHTANGAFAPPQSPGTGQMESSLGHRGSLANIANLNAFPWYSGEMERATAQKVLDPLPDGTFLIRVTKNPTRQGELSLSIKYANAVRHIKVNRGEGGFYLAAHRFFTTVQELVDFYQANELADSFPEVCTTLKYPYKKVATNARVHCFAVAIYDYAATSTSQVTLQVGDRVKVLSKTGEDKGWWKGENLRTNRIGYFPLAYVEEEDEPC</sequence>
<feature type="domain" description="DH" evidence="15">
    <location>
        <begin position="199"/>
        <end position="377"/>
    </location>
</feature>
<dbReference type="PROSITE" id="PS50003">
    <property type="entry name" value="PH_DOMAIN"/>
    <property type="match status" value="1"/>
</dbReference>
<dbReference type="SMART" id="SM00326">
    <property type="entry name" value="SH3"/>
    <property type="match status" value="2"/>
</dbReference>
<dbReference type="Gene3D" id="1.20.900.10">
    <property type="entry name" value="Dbl homology (DH) domain"/>
    <property type="match status" value="1"/>
</dbReference>
<dbReference type="Pfam" id="PF00017">
    <property type="entry name" value="SH2"/>
    <property type="match status" value="1"/>
</dbReference>
<reference evidence="19" key="1">
    <citation type="submission" date="2025-08" db="UniProtKB">
        <authorList>
            <consortium name="RefSeq"/>
        </authorList>
    </citation>
    <scope>IDENTIFICATION</scope>
</reference>
<dbReference type="CDD" id="cd21201">
    <property type="entry name" value="CH_VAV"/>
    <property type="match status" value="1"/>
</dbReference>
<dbReference type="SUPFAM" id="SSF47576">
    <property type="entry name" value="Calponin-homology domain, CH-domain"/>
    <property type="match status" value="1"/>
</dbReference>
<dbReference type="InterPro" id="IPR000219">
    <property type="entry name" value="DH_dom"/>
</dbReference>
<evidence type="ECO:0000313" key="19">
    <source>
        <dbReference type="RefSeq" id="XP_012934911.1"/>
    </source>
</evidence>
<evidence type="ECO:0000259" key="14">
    <source>
        <dbReference type="PROSITE" id="PS50003"/>
    </source>
</evidence>
<feature type="compositionally biased region" description="Basic and acidic residues" evidence="11">
    <location>
        <begin position="576"/>
        <end position="594"/>
    </location>
</feature>
<dbReference type="InterPro" id="IPR036860">
    <property type="entry name" value="SH2_dom_sf"/>
</dbReference>
<dbReference type="InterPro" id="IPR001331">
    <property type="entry name" value="GDS_CDC24_CS"/>
</dbReference>
<dbReference type="SMART" id="SM00033">
    <property type="entry name" value="CH"/>
    <property type="match status" value="1"/>
</dbReference>
<dbReference type="SMART" id="SM00325">
    <property type="entry name" value="RhoGEF"/>
    <property type="match status" value="1"/>
</dbReference>
<gene>
    <name evidence="19" type="primary">LOC101850465</name>
</gene>
<dbReference type="Gene3D" id="3.30.60.20">
    <property type="match status" value="1"/>
</dbReference>
<dbReference type="CDD" id="cd20810">
    <property type="entry name" value="C1_VAV"/>
    <property type="match status" value="1"/>
</dbReference>
<evidence type="ECO:0000256" key="10">
    <source>
        <dbReference type="PROSITE-ProRule" id="PRU00192"/>
    </source>
</evidence>
<keyword evidence="3" id="KW-0344">Guanine-nucleotide releasing factor</keyword>
<dbReference type="PRINTS" id="PR00401">
    <property type="entry name" value="SH2DOMAIN"/>
</dbReference>
<feature type="domain" description="PH" evidence="14">
    <location>
        <begin position="410"/>
        <end position="513"/>
    </location>
</feature>
<dbReference type="InterPro" id="IPR000980">
    <property type="entry name" value="SH2"/>
</dbReference>
<feature type="domain" description="SH3" evidence="13">
    <location>
        <begin position="583"/>
        <end position="648"/>
    </location>
</feature>
<dbReference type="PROSITE" id="PS00741">
    <property type="entry name" value="DH_1"/>
    <property type="match status" value="1"/>
</dbReference>
<dbReference type="SMART" id="SM00233">
    <property type="entry name" value="PH"/>
    <property type="match status" value="1"/>
</dbReference>
<evidence type="ECO:0000259" key="17">
    <source>
        <dbReference type="PROSITE" id="PS50081"/>
    </source>
</evidence>
<evidence type="ECO:0000259" key="13">
    <source>
        <dbReference type="PROSITE" id="PS50002"/>
    </source>
</evidence>
<dbReference type="SUPFAM" id="SSF50729">
    <property type="entry name" value="PH domain-like"/>
    <property type="match status" value="1"/>
</dbReference>
<dbReference type="Pfam" id="PF00130">
    <property type="entry name" value="C1_1"/>
    <property type="match status" value="1"/>
</dbReference>
<dbReference type="Pfam" id="PF22697">
    <property type="entry name" value="SOS1_NGEF_PH"/>
    <property type="match status" value="1"/>
</dbReference>
<evidence type="ECO:0000259" key="16">
    <source>
        <dbReference type="PROSITE" id="PS50021"/>
    </source>
</evidence>
<dbReference type="InterPro" id="IPR001452">
    <property type="entry name" value="SH3_domain"/>
</dbReference>
<feature type="region of interest" description="Disordered" evidence="11">
    <location>
        <begin position="565"/>
        <end position="606"/>
    </location>
</feature>
<evidence type="ECO:0000256" key="7">
    <source>
        <dbReference type="ARBA" id="ARBA00022833"/>
    </source>
</evidence>
<keyword evidence="4" id="KW-0479">Metal-binding</keyword>
<name>A0ABM0ZUU9_APLCA</name>
<evidence type="ECO:0000256" key="4">
    <source>
        <dbReference type="ARBA" id="ARBA00022723"/>
    </source>
</evidence>
<evidence type="ECO:0000256" key="9">
    <source>
        <dbReference type="PROSITE-ProRule" id="PRU00191"/>
    </source>
</evidence>
<dbReference type="InterPro" id="IPR011993">
    <property type="entry name" value="PH-like_dom_sf"/>
</dbReference>
<dbReference type="Gene3D" id="1.10.418.10">
    <property type="entry name" value="Calponin-like domain"/>
    <property type="match status" value="1"/>
</dbReference>
<dbReference type="SUPFAM" id="SSF48065">
    <property type="entry name" value="DBL homology domain (DH-domain)"/>
    <property type="match status" value="1"/>
</dbReference>
<evidence type="ECO:0000259" key="12">
    <source>
        <dbReference type="PROSITE" id="PS50001"/>
    </source>
</evidence>
<organism evidence="18 19">
    <name type="scientific">Aplysia californica</name>
    <name type="common">California sea hare</name>
    <dbReference type="NCBI Taxonomy" id="6500"/>
    <lineage>
        <taxon>Eukaryota</taxon>
        <taxon>Metazoa</taxon>
        <taxon>Spiralia</taxon>
        <taxon>Lophotrochozoa</taxon>
        <taxon>Mollusca</taxon>
        <taxon>Gastropoda</taxon>
        <taxon>Heterobranchia</taxon>
        <taxon>Euthyneura</taxon>
        <taxon>Tectipleura</taxon>
        <taxon>Aplysiida</taxon>
        <taxon>Aplysioidea</taxon>
        <taxon>Aplysiidae</taxon>
        <taxon>Aplysia</taxon>
    </lineage>
</organism>
<evidence type="ECO:0000259" key="15">
    <source>
        <dbReference type="PROSITE" id="PS50010"/>
    </source>
</evidence>
<feature type="domain" description="Phorbol-ester/DAG-type" evidence="17">
    <location>
        <begin position="520"/>
        <end position="570"/>
    </location>
</feature>
<dbReference type="Pfam" id="PF00621">
    <property type="entry name" value="RhoGEF"/>
    <property type="match status" value="1"/>
</dbReference>
<protein>
    <submittedName>
        <fullName evidence="19">Guanine nucleotide exchange factor VAV3</fullName>
    </submittedName>
</protein>
<dbReference type="InterPro" id="IPR002219">
    <property type="entry name" value="PKC_DAG/PE"/>
</dbReference>
<dbReference type="Proteomes" id="UP000694888">
    <property type="component" value="Unplaced"/>
</dbReference>
<dbReference type="Pfam" id="PF00018">
    <property type="entry name" value="SH3_1"/>
    <property type="match status" value="1"/>
</dbReference>